<evidence type="ECO:0000313" key="1">
    <source>
        <dbReference type="EMBL" id="KAI4869827.1"/>
    </source>
</evidence>
<name>A0ACB9ZDM4_9PEZI</name>
<keyword evidence="2" id="KW-1185">Reference proteome</keyword>
<comment type="caution">
    <text evidence="1">The sequence shown here is derived from an EMBL/GenBank/DDBJ whole genome shotgun (WGS) entry which is preliminary data.</text>
</comment>
<sequence>MSALMDRGFILESLGDLAYLPRELIDMIIEQMDLNSAAKFTQVNRQAQLLLWSRNDYRFIRAVIFGHGLPIMREVITRSKPLLTTVNIQDLADLILAPESAVFKCHLWGRILVPSKLIYGYDDKTRTRCQDLFNDAKWVQLDRDALTGELIVIPAFPFSRESMKFEHNIPSARPRQLGIDICPSVPNYRLRTLHY</sequence>
<organism evidence="1 2">
    <name type="scientific">Hypoxylon rubiginosum</name>
    <dbReference type="NCBI Taxonomy" id="110542"/>
    <lineage>
        <taxon>Eukaryota</taxon>
        <taxon>Fungi</taxon>
        <taxon>Dikarya</taxon>
        <taxon>Ascomycota</taxon>
        <taxon>Pezizomycotina</taxon>
        <taxon>Sordariomycetes</taxon>
        <taxon>Xylariomycetidae</taxon>
        <taxon>Xylariales</taxon>
        <taxon>Hypoxylaceae</taxon>
        <taxon>Hypoxylon</taxon>
    </lineage>
</organism>
<proteinExistence type="predicted"/>
<dbReference type="EMBL" id="MU393427">
    <property type="protein sequence ID" value="KAI4869827.1"/>
    <property type="molecule type" value="Genomic_DNA"/>
</dbReference>
<gene>
    <name evidence="1" type="ORF">F4820DRAFT_443617</name>
</gene>
<protein>
    <submittedName>
        <fullName evidence="1">Uncharacterized protein</fullName>
    </submittedName>
</protein>
<dbReference type="Proteomes" id="UP001497700">
    <property type="component" value="Unassembled WGS sequence"/>
</dbReference>
<evidence type="ECO:0000313" key="2">
    <source>
        <dbReference type="Proteomes" id="UP001497700"/>
    </source>
</evidence>
<reference evidence="1 2" key="1">
    <citation type="journal article" date="2022" name="New Phytol.">
        <title>Ecological generalism drives hyperdiversity of secondary metabolite gene clusters in xylarialean endophytes.</title>
        <authorList>
            <person name="Franco M.E.E."/>
            <person name="Wisecaver J.H."/>
            <person name="Arnold A.E."/>
            <person name="Ju Y.M."/>
            <person name="Slot J.C."/>
            <person name="Ahrendt S."/>
            <person name="Moore L.P."/>
            <person name="Eastman K.E."/>
            <person name="Scott K."/>
            <person name="Konkel Z."/>
            <person name="Mondo S.J."/>
            <person name="Kuo A."/>
            <person name="Hayes R.D."/>
            <person name="Haridas S."/>
            <person name="Andreopoulos B."/>
            <person name="Riley R."/>
            <person name="LaButti K."/>
            <person name="Pangilinan J."/>
            <person name="Lipzen A."/>
            <person name="Amirebrahimi M."/>
            <person name="Yan J."/>
            <person name="Adam C."/>
            <person name="Keymanesh K."/>
            <person name="Ng V."/>
            <person name="Louie K."/>
            <person name="Northen T."/>
            <person name="Drula E."/>
            <person name="Henrissat B."/>
            <person name="Hsieh H.M."/>
            <person name="Youens-Clark K."/>
            <person name="Lutzoni F."/>
            <person name="Miadlikowska J."/>
            <person name="Eastwood D.C."/>
            <person name="Hamelin R.C."/>
            <person name="Grigoriev I.V."/>
            <person name="U'Ren J.M."/>
        </authorList>
    </citation>
    <scope>NUCLEOTIDE SEQUENCE [LARGE SCALE GENOMIC DNA]</scope>
    <source>
        <strain evidence="1 2">CBS 119005</strain>
    </source>
</reference>
<accession>A0ACB9ZDM4</accession>